<dbReference type="Proteomes" id="UP000836402">
    <property type="component" value="Unassembled WGS sequence"/>
</dbReference>
<proteinExistence type="predicted"/>
<reference evidence="3" key="1">
    <citation type="submission" date="2016-04" db="EMBL/GenBank/DDBJ databases">
        <authorList>
            <person name="Nguyen H.D."/>
            <person name="Kesanakurti P."/>
            <person name="Cullis J."/>
            <person name="Levesque C.A."/>
            <person name="Hambleton S."/>
        </authorList>
    </citation>
    <scope>NUCLEOTIDE SEQUENCE</scope>
    <source>
        <strain evidence="3">DAOMC 238032</strain>
    </source>
</reference>
<dbReference type="Pfam" id="PF00106">
    <property type="entry name" value="adh_short"/>
    <property type="match status" value="1"/>
</dbReference>
<reference evidence="3" key="2">
    <citation type="journal article" date="2019" name="IMA Fungus">
        <title>Genome sequencing and comparison of five Tilletia species to identify candidate genes for the detection of regulated species infecting wheat.</title>
        <authorList>
            <person name="Nguyen H.D.T."/>
            <person name="Sultana T."/>
            <person name="Kesanakurti P."/>
            <person name="Hambleton S."/>
        </authorList>
    </citation>
    <scope>NUCLEOTIDE SEQUENCE</scope>
    <source>
        <strain evidence="3">DAOMC 238032</strain>
    </source>
</reference>
<evidence type="ECO:0000313" key="3">
    <source>
        <dbReference type="EMBL" id="KAE8261628.1"/>
    </source>
</evidence>
<protein>
    <recommendedName>
        <fullName evidence="6">NAD(P)-binding protein</fullName>
    </recommendedName>
</protein>
<dbReference type="SUPFAM" id="SSF51735">
    <property type="entry name" value="NAD(P)-binding Rossmann-fold domains"/>
    <property type="match status" value="1"/>
</dbReference>
<name>A0A177V9N0_9BASI</name>
<dbReference type="PANTHER" id="PTHR47534">
    <property type="entry name" value="YALI0E05731P"/>
    <property type="match status" value="1"/>
</dbReference>
<keyword evidence="1" id="KW-0560">Oxidoreductase</keyword>
<keyword evidence="5" id="KW-1185">Reference proteome</keyword>
<evidence type="ECO:0000256" key="1">
    <source>
        <dbReference type="ARBA" id="ARBA00023002"/>
    </source>
</evidence>
<evidence type="ECO:0000313" key="5">
    <source>
        <dbReference type="Proteomes" id="UP000836402"/>
    </source>
</evidence>
<dbReference type="CDD" id="cd05233">
    <property type="entry name" value="SDR_c"/>
    <property type="match status" value="1"/>
</dbReference>
<dbReference type="InterPro" id="IPR036291">
    <property type="entry name" value="NAD(P)-bd_dom_sf"/>
</dbReference>
<dbReference type="EMBL" id="LWDD02000339">
    <property type="protein sequence ID" value="KAE8261628.1"/>
    <property type="molecule type" value="Genomic_DNA"/>
</dbReference>
<sequence>MVSTKELTNANKDVNLDEQRAVVAGGTQGIGAGIALRFAKAGAEVWIIGRNEDKAAGVLEQLKKASEEHAAQQPKQGSHSTPHHEFFKADLSQPKDMDRVAAEIAKRAGDAGVDHLIECQGGPPTGAYKPLPHSEFAFSVQCLSRFRIAERLLQSGTIKQSVLFVAVPGAGGKTLDVDDVDFKKKYEAGRWWSFPLGLVRMGTRDSAVLDCVAQSLAQKYPKHNIVHLFPGIVATDAVANVGYPWPIPLLARTFAPLVARRAEDYAQVPFYLLANPAAKQRLQMGQANNFGPTLSPYELSTCAKDESTREALWTRLESFFTAA</sequence>
<dbReference type="InterPro" id="IPR002347">
    <property type="entry name" value="SDR_fam"/>
</dbReference>
<dbReference type="EMBL" id="CAJHJG010005319">
    <property type="protein sequence ID" value="CAD6949333.1"/>
    <property type="molecule type" value="Genomic_DNA"/>
</dbReference>
<comment type="caution">
    <text evidence="3">The sequence shown here is derived from an EMBL/GenBank/DDBJ whole genome shotgun (WGS) entry which is preliminary data.</text>
</comment>
<dbReference type="PANTHER" id="PTHR47534:SF3">
    <property type="entry name" value="ALCOHOL DEHYDROGENASE-LIKE C-TERMINAL DOMAIN-CONTAINING PROTEIN"/>
    <property type="match status" value="1"/>
</dbReference>
<evidence type="ECO:0008006" key="6">
    <source>
        <dbReference type="Google" id="ProtNLM"/>
    </source>
</evidence>
<dbReference type="Gene3D" id="3.40.50.720">
    <property type="entry name" value="NAD(P)-binding Rossmann-like Domain"/>
    <property type="match status" value="1"/>
</dbReference>
<dbReference type="InterPro" id="IPR052228">
    <property type="entry name" value="Sec_Metab_Biosynth_Oxidored"/>
</dbReference>
<accession>A0A177V9N0</accession>
<dbReference type="GO" id="GO:0016491">
    <property type="term" value="F:oxidoreductase activity"/>
    <property type="evidence" value="ECO:0007669"/>
    <property type="project" value="UniProtKB-KW"/>
</dbReference>
<evidence type="ECO:0000313" key="2">
    <source>
        <dbReference type="EMBL" id="CAD6949333.1"/>
    </source>
</evidence>
<gene>
    <name evidence="3" type="ORF">A4X03_0g3095</name>
    <name evidence="2" type="ORF">JKIAZH3_G519</name>
</gene>
<organism evidence="3 4">
    <name type="scientific">Tilletia caries</name>
    <name type="common">wheat bunt fungus</name>
    <dbReference type="NCBI Taxonomy" id="13290"/>
    <lineage>
        <taxon>Eukaryota</taxon>
        <taxon>Fungi</taxon>
        <taxon>Dikarya</taxon>
        <taxon>Basidiomycota</taxon>
        <taxon>Ustilaginomycotina</taxon>
        <taxon>Exobasidiomycetes</taxon>
        <taxon>Tilletiales</taxon>
        <taxon>Tilletiaceae</taxon>
        <taxon>Tilletia</taxon>
    </lineage>
</organism>
<reference evidence="2" key="3">
    <citation type="submission" date="2020-10" db="EMBL/GenBank/DDBJ databases">
        <authorList>
            <person name="Sedaghatjoo S."/>
        </authorList>
    </citation>
    <scope>NUCLEOTIDE SEQUENCE</scope>
    <source>
        <strain evidence="2">AZH3</strain>
    </source>
</reference>
<dbReference type="AlphaFoldDB" id="A0A177V9N0"/>
<evidence type="ECO:0000313" key="4">
    <source>
        <dbReference type="Proteomes" id="UP000077671"/>
    </source>
</evidence>
<dbReference type="Proteomes" id="UP000077671">
    <property type="component" value="Unassembled WGS sequence"/>
</dbReference>